<evidence type="ECO:0000259" key="1">
    <source>
        <dbReference type="Pfam" id="PF10536"/>
    </source>
</evidence>
<feature type="domain" description="Aminotransferase-like plant mobile" evidence="1">
    <location>
        <begin position="144"/>
        <end position="308"/>
    </location>
</feature>
<reference evidence="3" key="1">
    <citation type="journal article" date="2014" name="Nat. Genet.">
        <title>A reference genome for common bean and genome-wide analysis of dual domestications.</title>
        <authorList>
            <person name="Schmutz J."/>
            <person name="McClean P.E."/>
            <person name="Mamidi S."/>
            <person name="Wu G.A."/>
            <person name="Cannon S.B."/>
            <person name="Grimwood J."/>
            <person name="Jenkins J."/>
            <person name="Shu S."/>
            <person name="Song Q."/>
            <person name="Chavarro C."/>
            <person name="Torres-Torres M."/>
            <person name="Geffroy V."/>
            <person name="Moghaddam S.M."/>
            <person name="Gao D."/>
            <person name="Abernathy B."/>
            <person name="Barry K."/>
            <person name="Blair M."/>
            <person name="Brick M.A."/>
            <person name="Chovatia M."/>
            <person name="Gepts P."/>
            <person name="Goodstein D.M."/>
            <person name="Gonzales M."/>
            <person name="Hellsten U."/>
            <person name="Hyten D.L."/>
            <person name="Jia G."/>
            <person name="Kelly J.D."/>
            <person name="Kudrna D."/>
            <person name="Lee R."/>
            <person name="Richard M.M."/>
            <person name="Miklas P.N."/>
            <person name="Osorno J.M."/>
            <person name="Rodrigues J."/>
            <person name="Thareau V."/>
            <person name="Urrea C.A."/>
            <person name="Wang M."/>
            <person name="Yu Y."/>
            <person name="Zhang M."/>
            <person name="Wing R.A."/>
            <person name="Cregan P.B."/>
            <person name="Rokhsar D.S."/>
            <person name="Jackson S.A."/>
        </authorList>
    </citation>
    <scope>NUCLEOTIDE SEQUENCE [LARGE SCALE GENOMIC DNA]</scope>
    <source>
        <strain evidence="3">cv. G19833</strain>
    </source>
</reference>
<dbReference type="PANTHER" id="PTHR46033:SF8">
    <property type="entry name" value="PROTEIN MAINTENANCE OF MERISTEMS-LIKE"/>
    <property type="match status" value="1"/>
</dbReference>
<dbReference type="Proteomes" id="UP000000226">
    <property type="component" value="Chromosome 7"/>
</dbReference>
<dbReference type="PANTHER" id="PTHR46033">
    <property type="entry name" value="PROTEIN MAIN-LIKE 2"/>
    <property type="match status" value="1"/>
</dbReference>
<protein>
    <recommendedName>
        <fullName evidence="1">Aminotransferase-like plant mobile domain-containing protein</fullName>
    </recommendedName>
</protein>
<sequence length="316" mass="36454">MAFGHRLPHNMSLLRLQNKHVTKFIWKGNDRLLLPRWHAIWVITHLQFVDPRIIHMINVVGFGQLLTIPSIDINHHLIIALVETWRIESHTFHFPHGESTITLQDVTLQLSLSIDGKPIIGFTSEDMVQACQYLLGFIPPPKYTSTSRVLLMYQLLLADLTHVCTYSWSSIVLAFLYHNIGGCTLLLQCWAWEWIKTLSLIIEPLTPEDITVGHGFPLAKMLSRVPSQRYHPLMRTISLIRKTIDNLHKADVIVFITDEFSPVSRVVIPLICFATVEFHQADRVMRQFGFLQGIPSEPQNLDVLHKEDMRGRTDRY</sequence>
<name>V7BIA8_PHAVU</name>
<dbReference type="Pfam" id="PF10536">
    <property type="entry name" value="PMD"/>
    <property type="match status" value="2"/>
</dbReference>
<feature type="domain" description="Aminotransferase-like plant mobile" evidence="1">
    <location>
        <begin position="61"/>
        <end position="143"/>
    </location>
</feature>
<dbReference type="AlphaFoldDB" id="V7BIA8"/>
<dbReference type="OrthoDB" id="1939467at2759"/>
<dbReference type="STRING" id="3885.V7BIA8"/>
<dbReference type="GO" id="GO:0010073">
    <property type="term" value="P:meristem maintenance"/>
    <property type="evidence" value="ECO:0007669"/>
    <property type="project" value="InterPro"/>
</dbReference>
<dbReference type="Gramene" id="ESW16206">
    <property type="protein sequence ID" value="ESW16206"/>
    <property type="gene ID" value="PHAVU_007G137200g"/>
</dbReference>
<dbReference type="EMBL" id="CM002294">
    <property type="protein sequence ID" value="ESW16206.1"/>
    <property type="molecule type" value="Genomic_DNA"/>
</dbReference>
<evidence type="ECO:0000313" key="2">
    <source>
        <dbReference type="EMBL" id="ESW16206.1"/>
    </source>
</evidence>
<evidence type="ECO:0000313" key="3">
    <source>
        <dbReference type="Proteomes" id="UP000000226"/>
    </source>
</evidence>
<keyword evidence="3" id="KW-1185">Reference proteome</keyword>
<accession>V7BIA8</accession>
<dbReference type="eggNOG" id="ENOG502QW7G">
    <property type="taxonomic scope" value="Eukaryota"/>
</dbReference>
<proteinExistence type="predicted"/>
<dbReference type="InterPro" id="IPR044824">
    <property type="entry name" value="MAIN-like"/>
</dbReference>
<gene>
    <name evidence="2" type="ORF">PHAVU_007G137200g</name>
</gene>
<dbReference type="InterPro" id="IPR019557">
    <property type="entry name" value="AminoTfrase-like_pln_mobile"/>
</dbReference>
<dbReference type="OMA" id="ETWRIES"/>
<organism evidence="2 3">
    <name type="scientific">Phaseolus vulgaris</name>
    <name type="common">Kidney bean</name>
    <name type="synonym">French bean</name>
    <dbReference type="NCBI Taxonomy" id="3885"/>
    <lineage>
        <taxon>Eukaryota</taxon>
        <taxon>Viridiplantae</taxon>
        <taxon>Streptophyta</taxon>
        <taxon>Embryophyta</taxon>
        <taxon>Tracheophyta</taxon>
        <taxon>Spermatophyta</taxon>
        <taxon>Magnoliopsida</taxon>
        <taxon>eudicotyledons</taxon>
        <taxon>Gunneridae</taxon>
        <taxon>Pentapetalae</taxon>
        <taxon>rosids</taxon>
        <taxon>fabids</taxon>
        <taxon>Fabales</taxon>
        <taxon>Fabaceae</taxon>
        <taxon>Papilionoideae</taxon>
        <taxon>50 kb inversion clade</taxon>
        <taxon>NPAAA clade</taxon>
        <taxon>indigoferoid/millettioid clade</taxon>
        <taxon>Phaseoleae</taxon>
        <taxon>Phaseolus</taxon>
    </lineage>
</organism>